<dbReference type="InterPro" id="IPR050765">
    <property type="entry name" value="Riboflavin_Biosynth_HTPR"/>
</dbReference>
<dbReference type="InterPro" id="IPR002125">
    <property type="entry name" value="CMP_dCMP_dom"/>
</dbReference>
<dbReference type="Pfam" id="PF01872">
    <property type="entry name" value="RibD_C"/>
    <property type="match status" value="1"/>
</dbReference>
<dbReference type="Gene3D" id="3.40.140.10">
    <property type="entry name" value="Cytidine Deaminase, domain 2"/>
    <property type="match status" value="1"/>
</dbReference>
<evidence type="ECO:0000256" key="2">
    <source>
        <dbReference type="ARBA" id="ARBA00004882"/>
    </source>
</evidence>
<comment type="similarity">
    <text evidence="4 12">In the N-terminal section; belongs to the cytidine and deoxycytidylate deaminase family.</text>
</comment>
<dbReference type="GO" id="GO:0008835">
    <property type="term" value="F:diaminohydroxyphosphoribosylaminopyrimidine deaminase activity"/>
    <property type="evidence" value="ECO:0007669"/>
    <property type="project" value="UniProtKB-EC"/>
</dbReference>
<keyword evidence="15" id="KW-1185">Reference proteome</keyword>
<evidence type="ECO:0000256" key="1">
    <source>
        <dbReference type="ARBA" id="ARBA00002151"/>
    </source>
</evidence>
<dbReference type="EC" id="1.1.1.193" evidence="12"/>
<dbReference type="NCBIfam" id="TIGR00227">
    <property type="entry name" value="ribD_Cterm"/>
    <property type="match status" value="1"/>
</dbReference>
<dbReference type="PANTHER" id="PTHR38011:SF7">
    <property type="entry name" value="2,5-DIAMINO-6-RIBOSYLAMINO-4(3H)-PYRIMIDINONE 5'-PHOSPHATE REDUCTASE"/>
    <property type="match status" value="1"/>
</dbReference>
<dbReference type="Pfam" id="PF00383">
    <property type="entry name" value="dCMP_cyt_deam_1"/>
    <property type="match status" value="1"/>
</dbReference>
<evidence type="ECO:0000256" key="7">
    <source>
        <dbReference type="ARBA" id="ARBA00022723"/>
    </source>
</evidence>
<gene>
    <name evidence="14" type="primary">ribD</name>
    <name evidence="14" type="ORF">AACH00_09110</name>
</gene>
<evidence type="ECO:0000256" key="10">
    <source>
        <dbReference type="ARBA" id="ARBA00023002"/>
    </source>
</evidence>
<keyword evidence="9 12" id="KW-0521">NADP</keyword>
<evidence type="ECO:0000256" key="4">
    <source>
        <dbReference type="ARBA" id="ARBA00005259"/>
    </source>
</evidence>
<dbReference type="InterPro" id="IPR011549">
    <property type="entry name" value="RibD_C"/>
</dbReference>
<evidence type="ECO:0000313" key="14">
    <source>
        <dbReference type="EMBL" id="MEK8046502.1"/>
    </source>
</evidence>
<proteinExistence type="inferred from homology"/>
<keyword evidence="7 12" id="KW-0479">Metal-binding</keyword>
<dbReference type="NCBIfam" id="TIGR00326">
    <property type="entry name" value="eubact_ribD"/>
    <property type="match status" value="1"/>
</dbReference>
<evidence type="ECO:0000256" key="5">
    <source>
        <dbReference type="ARBA" id="ARBA00007417"/>
    </source>
</evidence>
<protein>
    <recommendedName>
        <fullName evidence="12">Riboflavin biosynthesis protein RibD</fullName>
    </recommendedName>
    <domain>
        <recommendedName>
            <fullName evidence="12">Diaminohydroxyphosphoribosylaminopyrimidine deaminase</fullName>
            <shortName evidence="12">DRAP deaminase</shortName>
            <ecNumber evidence="12">3.5.4.26</ecNumber>
        </recommendedName>
        <alternativeName>
            <fullName evidence="12">Riboflavin-specific deaminase</fullName>
        </alternativeName>
    </domain>
    <domain>
        <recommendedName>
            <fullName evidence="12">5-amino-6-(5-phosphoribosylamino)uracil reductase</fullName>
            <ecNumber evidence="12">1.1.1.193</ecNumber>
        </recommendedName>
        <alternativeName>
            <fullName evidence="12">HTP reductase</fullName>
        </alternativeName>
    </domain>
</protein>
<dbReference type="InterPro" id="IPR024072">
    <property type="entry name" value="DHFR-like_dom_sf"/>
</dbReference>
<sequence length="375" mass="39799">MTHTPANDANWLMAALALAARAVGLTDPNPRVGCVLIAADGHTVLGEGHTQAAGEAHAEVMALRDAASRGVSVAGATAYVTLEPCAHHGRTGPCCDALIKAGIARVVQAVGDPNPAVNGQGAARLRAAGIQVDDGPVHLAIEARELNIGFFSRMERQRPWLRMKMAASLDGRSALDNGVSQWITSSQARTDGHAWRRRAGVVLSGAGTVLEDNPRLDVRLVETARQPLRAVIDSRLDTPLDARLFEVDSPVLLFAAHPATERIDALRVRGAEVICLPDAQGKVDLAAALAELGARQINEVHLEAGERLNASWLRTGLVDELLIYLAPMLIGAGRGMAALGPLQALEQAARFEFHDVCRIGPDVRVLARQTTNPPD</sequence>
<dbReference type="EMBL" id="JBBUTI010000005">
    <property type="protein sequence ID" value="MEK8046502.1"/>
    <property type="molecule type" value="Genomic_DNA"/>
</dbReference>
<dbReference type="PROSITE" id="PS51747">
    <property type="entry name" value="CYT_DCMP_DEAMINASES_2"/>
    <property type="match status" value="1"/>
</dbReference>
<accession>A0ABU9C7E9</accession>
<evidence type="ECO:0000313" key="15">
    <source>
        <dbReference type="Proteomes" id="UP001379945"/>
    </source>
</evidence>
<comment type="function">
    <text evidence="1 12">Converts 2,5-diamino-6-(ribosylamino)-4(3h)-pyrimidinone 5'-phosphate into 5-amino-6-(ribosylamino)-2,4(1h,3h)-pyrimidinedione 5'-phosphate.</text>
</comment>
<dbReference type="Gene3D" id="3.40.430.10">
    <property type="entry name" value="Dihydrofolate Reductase, subunit A"/>
    <property type="match status" value="1"/>
</dbReference>
<evidence type="ECO:0000256" key="11">
    <source>
        <dbReference type="ARBA" id="ARBA00023268"/>
    </source>
</evidence>
<evidence type="ECO:0000256" key="3">
    <source>
        <dbReference type="ARBA" id="ARBA00004910"/>
    </source>
</evidence>
<comment type="caution">
    <text evidence="14">The sequence shown here is derived from an EMBL/GenBank/DDBJ whole genome shotgun (WGS) entry which is preliminary data.</text>
</comment>
<dbReference type="SUPFAM" id="SSF53597">
    <property type="entry name" value="Dihydrofolate reductase-like"/>
    <property type="match status" value="1"/>
</dbReference>
<comment type="pathway">
    <text evidence="3 12">Cofactor biosynthesis; riboflavin biosynthesis; 5-amino-6-(D-ribitylamino)uracil from GTP: step 3/4.</text>
</comment>
<dbReference type="Proteomes" id="UP001379945">
    <property type="component" value="Unassembled WGS sequence"/>
</dbReference>
<dbReference type="GO" id="GO:0008703">
    <property type="term" value="F:5-amino-6-(5-phosphoribosylamino)uracil reductase activity"/>
    <property type="evidence" value="ECO:0007669"/>
    <property type="project" value="UniProtKB-EC"/>
</dbReference>
<dbReference type="SUPFAM" id="SSF53927">
    <property type="entry name" value="Cytidine deaminase-like"/>
    <property type="match status" value="1"/>
</dbReference>
<dbReference type="InterPro" id="IPR016192">
    <property type="entry name" value="APOBEC/CMP_deaminase_Zn-bd"/>
</dbReference>
<comment type="pathway">
    <text evidence="2 12">Cofactor biosynthesis; riboflavin biosynthesis; 5-amino-6-(D-ribitylamino)uracil from GTP: step 2/4.</text>
</comment>
<name>A0ABU9C7E9_9BURK</name>
<keyword evidence="6 12" id="KW-0686">Riboflavin biosynthesis</keyword>
<comment type="catalytic activity">
    <reaction evidence="12">
        <text>5-amino-6-(5-phospho-D-ribitylamino)uracil + NADP(+) = 5-amino-6-(5-phospho-D-ribosylamino)uracil + NADPH + H(+)</text>
        <dbReference type="Rhea" id="RHEA:17845"/>
        <dbReference type="ChEBI" id="CHEBI:15378"/>
        <dbReference type="ChEBI" id="CHEBI:57783"/>
        <dbReference type="ChEBI" id="CHEBI:58349"/>
        <dbReference type="ChEBI" id="CHEBI:58421"/>
        <dbReference type="ChEBI" id="CHEBI:58453"/>
        <dbReference type="EC" id="1.1.1.193"/>
    </reaction>
</comment>
<dbReference type="PANTHER" id="PTHR38011">
    <property type="entry name" value="DIHYDROFOLATE REDUCTASE FAMILY PROTEIN (AFU_ORTHOLOGUE AFUA_8G06820)"/>
    <property type="match status" value="1"/>
</dbReference>
<evidence type="ECO:0000256" key="12">
    <source>
        <dbReference type="PIRNR" id="PIRNR006769"/>
    </source>
</evidence>
<feature type="domain" description="CMP/dCMP-type deaminase" evidence="13">
    <location>
        <begin position="6"/>
        <end position="133"/>
    </location>
</feature>
<organism evidence="14 15">
    <name type="scientific">Ideonella margarita</name>
    <dbReference type="NCBI Taxonomy" id="2984191"/>
    <lineage>
        <taxon>Bacteria</taxon>
        <taxon>Pseudomonadati</taxon>
        <taxon>Pseudomonadota</taxon>
        <taxon>Betaproteobacteria</taxon>
        <taxon>Burkholderiales</taxon>
        <taxon>Sphaerotilaceae</taxon>
        <taxon>Ideonella</taxon>
    </lineage>
</organism>
<dbReference type="InterPro" id="IPR002734">
    <property type="entry name" value="RibDG_C"/>
</dbReference>
<keyword evidence="12 14" id="KW-0378">Hydrolase</keyword>
<dbReference type="RefSeq" id="WP_341398790.1">
    <property type="nucleotide sequence ID" value="NZ_JBBUTI010000005.1"/>
</dbReference>
<keyword evidence="11" id="KW-0511">Multifunctional enzyme</keyword>
<evidence type="ECO:0000259" key="13">
    <source>
        <dbReference type="PROSITE" id="PS51747"/>
    </source>
</evidence>
<dbReference type="PIRSF" id="PIRSF006769">
    <property type="entry name" value="RibD"/>
    <property type="match status" value="1"/>
</dbReference>
<comment type="similarity">
    <text evidence="5 12">In the C-terminal section; belongs to the HTP reductase family.</text>
</comment>
<keyword evidence="10 12" id="KW-0560">Oxidoreductase</keyword>
<evidence type="ECO:0000256" key="8">
    <source>
        <dbReference type="ARBA" id="ARBA00022833"/>
    </source>
</evidence>
<dbReference type="InterPro" id="IPR004794">
    <property type="entry name" value="Eubact_RibD"/>
</dbReference>
<reference evidence="14 15" key="1">
    <citation type="submission" date="2024-04" db="EMBL/GenBank/DDBJ databases">
        <title>Novel species of the genus Ideonella isolated from streams.</title>
        <authorList>
            <person name="Lu H."/>
        </authorList>
    </citation>
    <scope>NUCLEOTIDE SEQUENCE [LARGE SCALE GENOMIC DNA]</scope>
    <source>
        <strain evidence="14 15">LYT19W</strain>
    </source>
</reference>
<dbReference type="PROSITE" id="PS00903">
    <property type="entry name" value="CYT_DCMP_DEAMINASES_1"/>
    <property type="match status" value="1"/>
</dbReference>
<dbReference type="EC" id="3.5.4.26" evidence="12"/>
<evidence type="ECO:0000256" key="9">
    <source>
        <dbReference type="ARBA" id="ARBA00022857"/>
    </source>
</evidence>
<comment type="catalytic activity">
    <reaction evidence="12">
        <text>2,5-diamino-6-hydroxy-4-(5-phosphoribosylamino)-pyrimidine + H2O + H(+) = 5-amino-6-(5-phospho-D-ribosylamino)uracil + NH4(+)</text>
        <dbReference type="Rhea" id="RHEA:21868"/>
        <dbReference type="ChEBI" id="CHEBI:15377"/>
        <dbReference type="ChEBI" id="CHEBI:15378"/>
        <dbReference type="ChEBI" id="CHEBI:28938"/>
        <dbReference type="ChEBI" id="CHEBI:58453"/>
        <dbReference type="ChEBI" id="CHEBI:58614"/>
        <dbReference type="EC" id="3.5.4.26"/>
    </reaction>
</comment>
<dbReference type="CDD" id="cd01284">
    <property type="entry name" value="Riboflavin_deaminase-reductase"/>
    <property type="match status" value="1"/>
</dbReference>
<evidence type="ECO:0000256" key="6">
    <source>
        <dbReference type="ARBA" id="ARBA00022619"/>
    </source>
</evidence>
<dbReference type="InterPro" id="IPR016193">
    <property type="entry name" value="Cytidine_deaminase-like"/>
</dbReference>
<comment type="cofactor">
    <cofactor evidence="12">
        <name>Zn(2+)</name>
        <dbReference type="ChEBI" id="CHEBI:29105"/>
    </cofactor>
    <text evidence="12">Binds 1 zinc ion.</text>
</comment>
<keyword evidence="8 12" id="KW-0862">Zinc</keyword>